<name>A0A1G2E1K8_9BACT</name>
<accession>A0A1G2E1K8</accession>
<dbReference type="AlphaFoldDB" id="A0A1G2E1K8"/>
<reference evidence="1 2" key="1">
    <citation type="journal article" date="2016" name="Nat. Commun.">
        <title>Thousands of microbial genomes shed light on interconnected biogeochemical processes in an aquifer system.</title>
        <authorList>
            <person name="Anantharaman K."/>
            <person name="Brown C.T."/>
            <person name="Hug L.A."/>
            <person name="Sharon I."/>
            <person name="Castelle C.J."/>
            <person name="Probst A.J."/>
            <person name="Thomas B.C."/>
            <person name="Singh A."/>
            <person name="Wilkins M.J."/>
            <person name="Karaoz U."/>
            <person name="Brodie E.L."/>
            <person name="Williams K.H."/>
            <person name="Hubbard S.S."/>
            <person name="Banfield J.F."/>
        </authorList>
    </citation>
    <scope>NUCLEOTIDE SEQUENCE [LARGE SCALE GENOMIC DNA]</scope>
</reference>
<protein>
    <submittedName>
        <fullName evidence="1">Uncharacterized protein</fullName>
    </submittedName>
</protein>
<organism evidence="1 2">
    <name type="scientific">Candidatus Lloydbacteria bacterium RIFOXYC12_FULL_46_25</name>
    <dbReference type="NCBI Taxonomy" id="1798670"/>
    <lineage>
        <taxon>Bacteria</taxon>
        <taxon>Candidatus Lloydiibacteriota</taxon>
    </lineage>
</organism>
<proteinExistence type="predicted"/>
<dbReference type="EMBL" id="MHLU01000067">
    <property type="protein sequence ID" value="OGZ19131.1"/>
    <property type="molecule type" value="Genomic_DNA"/>
</dbReference>
<sequence length="77" mass="8840">MFKELLLKKLIKSKLGDLPAEEQDKIIRIVTKNPELFQEIAVKIKQQMDSGKDQMAATMAVMKEYQGQIQKLMSEEA</sequence>
<gene>
    <name evidence="1" type="ORF">A2494_00645</name>
</gene>
<comment type="caution">
    <text evidence="1">The sequence shown here is derived from an EMBL/GenBank/DDBJ whole genome shotgun (WGS) entry which is preliminary data.</text>
</comment>
<dbReference type="Proteomes" id="UP000178106">
    <property type="component" value="Unassembled WGS sequence"/>
</dbReference>
<evidence type="ECO:0000313" key="1">
    <source>
        <dbReference type="EMBL" id="OGZ19131.1"/>
    </source>
</evidence>
<evidence type="ECO:0000313" key="2">
    <source>
        <dbReference type="Proteomes" id="UP000178106"/>
    </source>
</evidence>